<evidence type="ECO:0000256" key="4">
    <source>
        <dbReference type="ARBA" id="ARBA00022679"/>
    </source>
</evidence>
<feature type="transmembrane region" description="Helical" evidence="8">
    <location>
        <begin position="102"/>
        <end position="120"/>
    </location>
</feature>
<dbReference type="GO" id="GO:0016763">
    <property type="term" value="F:pentosyltransferase activity"/>
    <property type="evidence" value="ECO:0007669"/>
    <property type="project" value="TreeGrafter"/>
</dbReference>
<dbReference type="InterPro" id="IPR038731">
    <property type="entry name" value="RgtA/B/C-like"/>
</dbReference>
<feature type="transmembrane region" description="Helical" evidence="8">
    <location>
        <begin position="302"/>
        <end position="320"/>
    </location>
</feature>
<feature type="transmembrane region" description="Helical" evidence="8">
    <location>
        <begin position="359"/>
        <end position="378"/>
    </location>
</feature>
<keyword evidence="6 8" id="KW-1133">Transmembrane helix</keyword>
<proteinExistence type="predicted"/>
<comment type="subcellular location">
    <subcellularLocation>
        <location evidence="1">Cell membrane</location>
        <topology evidence="1">Multi-pass membrane protein</topology>
    </subcellularLocation>
</comment>
<dbReference type="PANTHER" id="PTHR33908">
    <property type="entry name" value="MANNOSYLTRANSFERASE YKCB-RELATED"/>
    <property type="match status" value="1"/>
</dbReference>
<evidence type="ECO:0000259" key="9">
    <source>
        <dbReference type="Pfam" id="PF13231"/>
    </source>
</evidence>
<evidence type="ECO:0000256" key="2">
    <source>
        <dbReference type="ARBA" id="ARBA00022475"/>
    </source>
</evidence>
<name>A0A7W6LS09_9SPHN</name>
<dbReference type="EMBL" id="JACIEU010000007">
    <property type="protein sequence ID" value="MBB4148327.1"/>
    <property type="molecule type" value="Genomic_DNA"/>
</dbReference>
<keyword evidence="11" id="KW-1185">Reference proteome</keyword>
<dbReference type="Proteomes" id="UP000590524">
    <property type="component" value="Unassembled WGS sequence"/>
</dbReference>
<organism evidence="10 11">
    <name type="scientific">Sphingobium scionense</name>
    <dbReference type="NCBI Taxonomy" id="1404341"/>
    <lineage>
        <taxon>Bacteria</taxon>
        <taxon>Pseudomonadati</taxon>
        <taxon>Pseudomonadota</taxon>
        <taxon>Alphaproteobacteria</taxon>
        <taxon>Sphingomonadales</taxon>
        <taxon>Sphingomonadaceae</taxon>
        <taxon>Sphingobium</taxon>
    </lineage>
</organism>
<keyword evidence="5 8" id="KW-0812">Transmembrane</keyword>
<dbReference type="RefSeq" id="WP_188082081.1">
    <property type="nucleotide sequence ID" value="NZ_JACIEU010000007.1"/>
</dbReference>
<feature type="transmembrane region" description="Helical" evidence="8">
    <location>
        <begin position="152"/>
        <end position="172"/>
    </location>
</feature>
<dbReference type="GO" id="GO:0009103">
    <property type="term" value="P:lipopolysaccharide biosynthetic process"/>
    <property type="evidence" value="ECO:0007669"/>
    <property type="project" value="UniProtKB-ARBA"/>
</dbReference>
<feature type="transmembrane region" description="Helical" evidence="8">
    <location>
        <begin position="327"/>
        <end position="347"/>
    </location>
</feature>
<dbReference type="GO" id="GO:0005886">
    <property type="term" value="C:plasma membrane"/>
    <property type="evidence" value="ECO:0007669"/>
    <property type="project" value="UniProtKB-SubCell"/>
</dbReference>
<evidence type="ECO:0000256" key="8">
    <source>
        <dbReference type="SAM" id="Phobius"/>
    </source>
</evidence>
<comment type="caution">
    <text evidence="10">The sequence shown here is derived from an EMBL/GenBank/DDBJ whole genome shotgun (WGS) entry which is preliminary data.</text>
</comment>
<evidence type="ECO:0000256" key="7">
    <source>
        <dbReference type="ARBA" id="ARBA00023136"/>
    </source>
</evidence>
<keyword evidence="2" id="KW-1003">Cell membrane</keyword>
<evidence type="ECO:0000256" key="1">
    <source>
        <dbReference type="ARBA" id="ARBA00004651"/>
    </source>
</evidence>
<evidence type="ECO:0000256" key="3">
    <source>
        <dbReference type="ARBA" id="ARBA00022676"/>
    </source>
</evidence>
<evidence type="ECO:0000256" key="5">
    <source>
        <dbReference type="ARBA" id="ARBA00022692"/>
    </source>
</evidence>
<evidence type="ECO:0000313" key="11">
    <source>
        <dbReference type="Proteomes" id="UP000590524"/>
    </source>
</evidence>
<feature type="transmembrane region" description="Helical" evidence="8">
    <location>
        <begin position="184"/>
        <end position="212"/>
    </location>
</feature>
<evidence type="ECO:0000256" key="6">
    <source>
        <dbReference type="ARBA" id="ARBA00022989"/>
    </source>
</evidence>
<keyword evidence="3" id="KW-0328">Glycosyltransferase</keyword>
<dbReference type="PANTHER" id="PTHR33908:SF11">
    <property type="entry name" value="MEMBRANE PROTEIN"/>
    <property type="match status" value="1"/>
</dbReference>
<sequence length="546" mass="59863">MLSSSERMPAFAGPQDRDARRADAWLRTILPCLAVGMVACLLYGISIQTRPAHLDEFYHLLAGRSWQLHRDFALLDGQYVRAPLFTMIVGWTFDLVGRADLLVARLPSVLFSAISVAILFQWPRQSAGPWAGLSAAALLGLAGYTFDIAHFARFYALHTLLILTAAWTLYLATRTNRRLQPLWAGLAAMALILAYQLQPVTIIALAGLGGWLLIDQRALLLQTLKRHPRSALILSACVVIAVILGFEPLAAMVGRFAHAERWATAAQNDRLYYVREFWVQMPLFSLLTPVALLLAIRSHARLGLLCASMIIICLTLHSFAGMKAWRYCYYVLPFFCMAYGLAIASLLPATGPDKRRATLQTGIGAIVLLTLLASSPVYREGARLTLAGLKALATGPVALAAPVPDGDWSRAEGPFRAIAARQGMLVTGDDLRTIAHLGDYQVFISSSRLGELPPFTDFTPDYRTGRPIIEAVSAMNAVIDCNRSGAVIVSDRQWRNPIAVTPAVADLIERRLTPVRSVPGFHVFTWQAAKAARPCPYPQHGSRRAS</sequence>
<feature type="transmembrane region" description="Helical" evidence="8">
    <location>
        <begin position="277"/>
        <end position="296"/>
    </location>
</feature>
<dbReference type="Pfam" id="PF13231">
    <property type="entry name" value="PMT_2"/>
    <property type="match status" value="1"/>
</dbReference>
<keyword evidence="4 10" id="KW-0808">Transferase</keyword>
<keyword evidence="7 8" id="KW-0472">Membrane</keyword>
<feature type="transmembrane region" description="Helical" evidence="8">
    <location>
        <begin position="127"/>
        <end position="146"/>
    </location>
</feature>
<gene>
    <name evidence="10" type="ORF">GGQ90_002106</name>
</gene>
<accession>A0A7W6LS09</accession>
<feature type="transmembrane region" description="Helical" evidence="8">
    <location>
        <begin position="232"/>
        <end position="256"/>
    </location>
</feature>
<reference evidence="10 11" key="1">
    <citation type="submission" date="2020-08" db="EMBL/GenBank/DDBJ databases">
        <title>Genomic Encyclopedia of Type Strains, Phase IV (KMG-IV): sequencing the most valuable type-strain genomes for metagenomic binning, comparative biology and taxonomic classification.</title>
        <authorList>
            <person name="Goeker M."/>
        </authorList>
    </citation>
    <scope>NUCLEOTIDE SEQUENCE [LARGE SCALE GENOMIC DNA]</scope>
    <source>
        <strain evidence="10 11">DSM 19371</strain>
    </source>
</reference>
<feature type="transmembrane region" description="Helical" evidence="8">
    <location>
        <begin position="24"/>
        <end position="45"/>
    </location>
</feature>
<dbReference type="InterPro" id="IPR050297">
    <property type="entry name" value="LipidA_mod_glycosyltrf_83"/>
</dbReference>
<protein>
    <submittedName>
        <fullName evidence="10">4-amino-4-deoxy-L-arabinose transferase-like glycosyltransferase</fullName>
    </submittedName>
</protein>
<feature type="domain" description="Glycosyltransferase RgtA/B/C/D-like" evidence="9">
    <location>
        <begin position="81"/>
        <end position="238"/>
    </location>
</feature>
<evidence type="ECO:0000313" key="10">
    <source>
        <dbReference type="EMBL" id="MBB4148327.1"/>
    </source>
</evidence>
<dbReference type="AlphaFoldDB" id="A0A7W6LS09"/>